<keyword evidence="1" id="KW-0614">Plasmid</keyword>
<evidence type="ECO:0008006" key="3">
    <source>
        <dbReference type="Google" id="ProtNLM"/>
    </source>
</evidence>
<keyword evidence="2" id="KW-1185">Reference proteome</keyword>
<gene>
    <name evidence="1" type="ORF">OL234_10665</name>
</gene>
<accession>A0AAF0IAD9</accession>
<geneLocation type="plasmid" evidence="1 2">
    <name>unnamed1</name>
</geneLocation>
<dbReference type="KEGG" id="vie:OL234_10665"/>
<dbReference type="EMBL" id="CP110233">
    <property type="protein sequence ID" value="WEG74417.1"/>
    <property type="molecule type" value="Genomic_DNA"/>
</dbReference>
<dbReference type="Proteomes" id="UP001179647">
    <property type="component" value="Plasmid unnamed1"/>
</dbReference>
<proteinExistence type="predicted"/>
<evidence type="ECO:0000313" key="2">
    <source>
        <dbReference type="Proteomes" id="UP001179647"/>
    </source>
</evidence>
<reference evidence="1" key="1">
    <citation type="submission" date="2022-10" db="EMBL/GenBank/DDBJ databases">
        <title>Vagococcus sp. isolated from poultry meat.</title>
        <authorList>
            <person name="Johansson P."/>
            <person name="Bjorkroth J."/>
        </authorList>
    </citation>
    <scope>NUCLEOTIDE SEQUENCE</scope>
    <source>
        <strain evidence="1">STAA11</strain>
        <plasmid evidence="1">unnamed1</plasmid>
    </source>
</reference>
<organism evidence="1 2">
    <name type="scientific">Vagococcus intermedius</name>
    <dbReference type="NCBI Taxonomy" id="2991418"/>
    <lineage>
        <taxon>Bacteria</taxon>
        <taxon>Bacillati</taxon>
        <taxon>Bacillota</taxon>
        <taxon>Bacilli</taxon>
        <taxon>Lactobacillales</taxon>
        <taxon>Enterococcaceae</taxon>
        <taxon>Vagococcus</taxon>
    </lineage>
</organism>
<protein>
    <recommendedName>
        <fullName evidence="3">Fibronectin type-III domain-containing protein</fullName>
    </recommendedName>
</protein>
<dbReference type="RefSeq" id="WP_275470217.1">
    <property type="nucleotide sequence ID" value="NZ_CP110233.1"/>
</dbReference>
<sequence length="61" mass="6673">MSVDVKQDGVIIKKNVKSPVNITSLDPGKSYNFVVVNRAGTSNFINVMTNKPEEKPVPKAK</sequence>
<evidence type="ECO:0000313" key="1">
    <source>
        <dbReference type="EMBL" id="WEG74417.1"/>
    </source>
</evidence>
<dbReference type="AlphaFoldDB" id="A0AAF0IAD9"/>
<name>A0AAF0IAD9_9ENTE</name>